<dbReference type="EC" id="2.7.2.4" evidence="9"/>
<dbReference type="InterPro" id="IPR001048">
    <property type="entry name" value="Asp/Glu/Uridylate_kinase"/>
</dbReference>
<comment type="pathway">
    <text evidence="10">Amino-acid biosynthesis; L-threonine biosynthesis; L-threonine from L-aspartate: step 1/5.</text>
</comment>
<dbReference type="InterPro" id="IPR045865">
    <property type="entry name" value="ACT-like_dom_sf"/>
</dbReference>
<keyword evidence="5 9" id="KW-0418">Kinase</keyword>
<dbReference type="PIRSF" id="PIRSF000726">
    <property type="entry name" value="Asp_kin"/>
    <property type="match status" value="1"/>
</dbReference>
<dbReference type="GO" id="GO:0009089">
    <property type="term" value="P:lysine biosynthetic process via diaminopimelate"/>
    <property type="evidence" value="ECO:0007669"/>
    <property type="project" value="UniProtKB-UniPathway"/>
</dbReference>
<keyword evidence="6 8" id="KW-0067">ATP-binding</keyword>
<dbReference type="PANTHER" id="PTHR21499">
    <property type="entry name" value="ASPARTATE KINASE"/>
    <property type="match status" value="1"/>
</dbReference>
<dbReference type="NCBIfam" id="TIGR00657">
    <property type="entry name" value="asp_kinases"/>
    <property type="match status" value="1"/>
</dbReference>
<evidence type="ECO:0000256" key="8">
    <source>
        <dbReference type="PIRSR" id="PIRSR000726-1"/>
    </source>
</evidence>
<dbReference type="SUPFAM" id="SSF55021">
    <property type="entry name" value="ACT-like"/>
    <property type="match status" value="2"/>
</dbReference>
<dbReference type="InterPro" id="IPR001341">
    <property type="entry name" value="Asp_kinase"/>
</dbReference>
<comment type="similarity">
    <text evidence="2 9">Belongs to the aspartokinase family.</text>
</comment>
<keyword evidence="4 8" id="KW-0547">Nucleotide-binding</keyword>
<protein>
    <recommendedName>
        <fullName evidence="9">Aspartokinase</fullName>
        <ecNumber evidence="9">2.7.2.4</ecNumber>
    </recommendedName>
</protein>
<dbReference type="GO" id="GO:0009088">
    <property type="term" value="P:threonine biosynthetic process"/>
    <property type="evidence" value="ECO:0007669"/>
    <property type="project" value="UniProtKB-UniPathway"/>
</dbReference>
<evidence type="ECO:0000256" key="1">
    <source>
        <dbReference type="ARBA" id="ARBA00004766"/>
    </source>
</evidence>
<feature type="domain" description="ACT" evidence="11">
    <location>
        <begin position="397"/>
        <end position="457"/>
    </location>
</feature>
<dbReference type="InterPro" id="IPR036393">
    <property type="entry name" value="AceGlu_kinase-like_sf"/>
</dbReference>
<dbReference type="Gene3D" id="3.40.1160.10">
    <property type="entry name" value="Acetylglutamate kinase-like"/>
    <property type="match status" value="1"/>
</dbReference>
<dbReference type="Pfam" id="PF22468">
    <property type="entry name" value="ACT_9"/>
    <property type="match status" value="1"/>
</dbReference>
<evidence type="ECO:0000256" key="5">
    <source>
        <dbReference type="ARBA" id="ARBA00022777"/>
    </source>
</evidence>
<dbReference type="GO" id="GO:0005829">
    <property type="term" value="C:cytosol"/>
    <property type="evidence" value="ECO:0007669"/>
    <property type="project" value="TreeGrafter"/>
</dbReference>
<dbReference type="AlphaFoldDB" id="A0A521CPQ2"/>
<sequence>MIKKVVAKFGGSNLKKKEDIQKLLRVIKAYDRPMVIVVSAFYGITNHLIQSMAEVKKDESHIEVLMRFLRELKAEAILENFDDKYWQDKTLAAVESRIRELSRYLTGIHYIGDVPAFVEDVILSYGERLSSLVITSILQSNGIDAEEALPEDMPLLTDGEFGNATVDYDKASPNVKGRLKEDKIYVVPGFYGVSDSGKITLLGRGGSDYSAAAIARCLDAESLDVWKDVDGFMSADPKLVASPKRITSLSYAEAAELSYFGASILHPRTVEPLKEVAIPIHIGNIDSFKGIIEPGTIVQAVETVSAQIIKSVTFSDDFGLLKLRGAGVGLKRGVLAKVTVALDRAGINIKSVITSQVVINLLLSAKDVKRAYKVAEDLELSAITEITATEQVSTIAVVGEGLLENPGVAGRLFMALAKKKINIRMIVSGASVVASYFMVAASDRDAAIKAIHQEFFD</sequence>
<keyword evidence="3 9" id="KW-0808">Transferase</keyword>
<dbReference type="InterPro" id="IPR054352">
    <property type="entry name" value="ACT_Aspartokinase"/>
</dbReference>
<evidence type="ECO:0000256" key="4">
    <source>
        <dbReference type="ARBA" id="ARBA00022741"/>
    </source>
</evidence>
<reference evidence="12 13" key="1">
    <citation type="submission" date="2017-05" db="EMBL/GenBank/DDBJ databases">
        <authorList>
            <person name="Varghese N."/>
            <person name="Submissions S."/>
        </authorList>
    </citation>
    <scope>NUCLEOTIDE SEQUENCE [LARGE SCALE GENOMIC DNA]</scope>
    <source>
        <strain evidence="12 13">DSM 27040</strain>
    </source>
</reference>
<dbReference type="PANTHER" id="PTHR21499:SF70">
    <property type="entry name" value="ASPARTOKINASE"/>
    <property type="match status" value="1"/>
</dbReference>
<dbReference type="SUPFAM" id="SSF53633">
    <property type="entry name" value="Carbamate kinase-like"/>
    <property type="match status" value="1"/>
</dbReference>
<proteinExistence type="inferred from homology"/>
<gene>
    <name evidence="12" type="ORF">SAMN06265379_103371</name>
</gene>
<evidence type="ECO:0000256" key="3">
    <source>
        <dbReference type="ARBA" id="ARBA00022679"/>
    </source>
</evidence>
<evidence type="ECO:0000313" key="12">
    <source>
        <dbReference type="EMBL" id="SMO61345.1"/>
    </source>
</evidence>
<dbReference type="GO" id="GO:0005524">
    <property type="term" value="F:ATP binding"/>
    <property type="evidence" value="ECO:0007669"/>
    <property type="project" value="UniProtKB-KW"/>
</dbReference>
<evidence type="ECO:0000259" key="11">
    <source>
        <dbReference type="PROSITE" id="PS51671"/>
    </source>
</evidence>
<dbReference type="OrthoDB" id="9799110at2"/>
<keyword evidence="13" id="KW-1185">Reference proteome</keyword>
<keyword evidence="10" id="KW-0028">Amino-acid biosynthesis</keyword>
<name>A0A521CPQ2_SACCC</name>
<dbReference type="EMBL" id="FXTB01000003">
    <property type="protein sequence ID" value="SMO61345.1"/>
    <property type="molecule type" value="Genomic_DNA"/>
</dbReference>
<evidence type="ECO:0000256" key="2">
    <source>
        <dbReference type="ARBA" id="ARBA00010122"/>
    </source>
</evidence>
<evidence type="ECO:0000313" key="13">
    <source>
        <dbReference type="Proteomes" id="UP000319040"/>
    </source>
</evidence>
<dbReference type="GO" id="GO:0004072">
    <property type="term" value="F:aspartate kinase activity"/>
    <property type="evidence" value="ECO:0007669"/>
    <property type="project" value="UniProtKB-EC"/>
</dbReference>
<dbReference type="UniPathway" id="UPA00034">
    <property type="reaction ID" value="UER00015"/>
</dbReference>
<dbReference type="InterPro" id="IPR002912">
    <property type="entry name" value="ACT_dom"/>
</dbReference>
<evidence type="ECO:0000256" key="10">
    <source>
        <dbReference type="RuleBase" id="RU004249"/>
    </source>
</evidence>
<organism evidence="12 13">
    <name type="scientific">Saccharicrinis carchari</name>
    <dbReference type="NCBI Taxonomy" id="1168039"/>
    <lineage>
        <taxon>Bacteria</taxon>
        <taxon>Pseudomonadati</taxon>
        <taxon>Bacteroidota</taxon>
        <taxon>Bacteroidia</taxon>
        <taxon>Marinilabiliales</taxon>
        <taxon>Marinilabiliaceae</taxon>
        <taxon>Saccharicrinis</taxon>
    </lineage>
</organism>
<dbReference type="GO" id="GO:0009090">
    <property type="term" value="P:homoserine biosynthetic process"/>
    <property type="evidence" value="ECO:0007669"/>
    <property type="project" value="TreeGrafter"/>
</dbReference>
<dbReference type="Gene3D" id="3.30.2130.10">
    <property type="entry name" value="VC0802-like"/>
    <property type="match status" value="1"/>
</dbReference>
<feature type="binding site" evidence="8">
    <location>
        <position position="45"/>
    </location>
    <ligand>
        <name>substrate</name>
    </ligand>
</feature>
<dbReference type="UniPathway" id="UPA00050">
    <property type="reaction ID" value="UER00461"/>
</dbReference>
<dbReference type="UniPathway" id="UPA00051">
    <property type="reaction ID" value="UER00462"/>
</dbReference>
<evidence type="ECO:0000256" key="9">
    <source>
        <dbReference type="RuleBase" id="RU003448"/>
    </source>
</evidence>
<accession>A0A521CPQ2</accession>
<dbReference type="InterPro" id="IPR005260">
    <property type="entry name" value="Asp_kin_monofn"/>
</dbReference>
<comment type="pathway">
    <text evidence="10">Amino-acid biosynthesis; L-methionine biosynthesis via de novo pathway; L-homoserine from L-aspartate: step 1/3.</text>
</comment>
<feature type="binding site" evidence="8">
    <location>
        <begin position="8"/>
        <end position="11"/>
    </location>
    <ligand>
        <name>ATP</name>
        <dbReference type="ChEBI" id="CHEBI:30616"/>
    </ligand>
</feature>
<evidence type="ECO:0000256" key="7">
    <source>
        <dbReference type="ARBA" id="ARBA00047872"/>
    </source>
</evidence>
<feature type="binding site" evidence="8">
    <location>
        <position position="127"/>
    </location>
    <ligand>
        <name>substrate</name>
    </ligand>
</feature>
<dbReference type="PROSITE" id="PS51671">
    <property type="entry name" value="ACT"/>
    <property type="match status" value="1"/>
</dbReference>
<dbReference type="RefSeq" id="WP_142533057.1">
    <property type="nucleotide sequence ID" value="NZ_FXTB01000003.1"/>
</dbReference>
<dbReference type="Pfam" id="PF00696">
    <property type="entry name" value="AA_kinase"/>
    <property type="match status" value="1"/>
</dbReference>
<comment type="catalytic activity">
    <reaction evidence="7 9">
        <text>L-aspartate + ATP = 4-phospho-L-aspartate + ADP</text>
        <dbReference type="Rhea" id="RHEA:23776"/>
        <dbReference type="ChEBI" id="CHEBI:29991"/>
        <dbReference type="ChEBI" id="CHEBI:30616"/>
        <dbReference type="ChEBI" id="CHEBI:57535"/>
        <dbReference type="ChEBI" id="CHEBI:456216"/>
        <dbReference type="EC" id="2.7.2.4"/>
    </reaction>
</comment>
<comment type="pathway">
    <text evidence="1 10">Amino-acid biosynthesis; L-lysine biosynthesis via DAP pathway; (S)-tetrahydrodipicolinate from L-aspartate: step 1/4.</text>
</comment>
<dbReference type="Proteomes" id="UP000319040">
    <property type="component" value="Unassembled WGS sequence"/>
</dbReference>
<evidence type="ECO:0000256" key="6">
    <source>
        <dbReference type="ARBA" id="ARBA00022840"/>
    </source>
</evidence>